<evidence type="ECO:0000313" key="12">
    <source>
        <dbReference type="EMBL" id="TCO44516.1"/>
    </source>
</evidence>
<dbReference type="Pfam" id="PF17959">
    <property type="entry name" value="EF-hand_14"/>
    <property type="match status" value="1"/>
</dbReference>
<dbReference type="OrthoDB" id="9788822at2"/>
<evidence type="ECO:0000256" key="6">
    <source>
        <dbReference type="ARBA" id="ARBA00023043"/>
    </source>
</evidence>
<evidence type="ECO:0000256" key="4">
    <source>
        <dbReference type="ARBA" id="ARBA00022737"/>
    </source>
</evidence>
<feature type="binding site" evidence="9">
    <location>
        <position position="343"/>
    </location>
    <ligand>
        <name>substrate</name>
    </ligand>
</feature>
<dbReference type="NCBIfam" id="TIGR03814">
    <property type="entry name" value="Gln_ase"/>
    <property type="match status" value="1"/>
</dbReference>
<organism evidence="12 13">
    <name type="scientific">Kribbella antiqua</name>
    <dbReference type="NCBI Taxonomy" id="2512217"/>
    <lineage>
        <taxon>Bacteria</taxon>
        <taxon>Bacillati</taxon>
        <taxon>Actinomycetota</taxon>
        <taxon>Actinomycetes</taxon>
        <taxon>Propionibacteriales</taxon>
        <taxon>Kribbellaceae</taxon>
        <taxon>Kribbella</taxon>
    </lineage>
</organism>
<dbReference type="Gene3D" id="3.40.710.10">
    <property type="entry name" value="DD-peptidase/beta-lactamase superfamily"/>
    <property type="match status" value="1"/>
</dbReference>
<feature type="binding site" evidence="9">
    <location>
        <position position="209"/>
    </location>
    <ligand>
        <name>substrate</name>
    </ligand>
</feature>
<feature type="domain" description="Glutaminase EF-hand" evidence="11">
    <location>
        <begin position="10"/>
        <end position="92"/>
    </location>
</feature>
<comment type="subunit">
    <text evidence="2 9">Homotetramer.</text>
</comment>
<proteinExistence type="inferred from homology"/>
<dbReference type="InterPro" id="IPR012338">
    <property type="entry name" value="Beta-lactam/transpept-like"/>
</dbReference>
<feature type="binding site" evidence="9">
    <location>
        <position position="291"/>
    </location>
    <ligand>
        <name>substrate</name>
    </ligand>
</feature>
<sequence length="482" mass="51985">MAAGEMFGLDEVFRSLDTDRTNVVWKWKLLEELKESGLANDDPRVVRALEEALGTRPGFEPGQPEWLEWDQFARVAQEPVIAKALQGRLVMPHSQFTDITQGITEIYHDLLDNRDGQVAQYIPSLASADPDKFAISICTADGQVFNIGDTDVPFSIQSTSKVFNLLMAYDELGPEEVHKRVGTEQSGGPFNDPVLSLDEDGVPRNPMINAGAIGTLAMVRSGERESARARALLEIWDAMTGRQRAGSDLETFLAEMETAEGNRKLTGRIAAKDKLMGGSGEVAVEDALRFYTTVCALELDSKRLAAAGATLANGGVAPFTEERVFSADATARALSLMAHCGMYDGSGKFAIEVGLPGKSGVSGNIMLVIPQLRMAMAVHSPRLDPAGNSVRGLEVCRRLVNQFNLHPYRQLGVERGRETAVAWSGPQSAPAPYQRLQPSNPAYLAFGGVSSAAPTDPRKAFALDQAATTGSGDKQRGMGTEK</sequence>
<feature type="region of interest" description="Disordered" evidence="10">
    <location>
        <begin position="456"/>
        <end position="482"/>
    </location>
</feature>
<dbReference type="PANTHER" id="PTHR12544:SF29">
    <property type="entry name" value="GLUTAMINASE"/>
    <property type="match status" value="1"/>
</dbReference>
<dbReference type="RefSeq" id="WP_132153575.1">
    <property type="nucleotide sequence ID" value="NZ_SLWR01000010.1"/>
</dbReference>
<dbReference type="SUPFAM" id="SSF56601">
    <property type="entry name" value="beta-lactamase/transpeptidase-like"/>
    <property type="match status" value="1"/>
</dbReference>
<comment type="similarity">
    <text evidence="1 9">Belongs to the glutaminase family.</text>
</comment>
<keyword evidence="13" id="KW-1185">Reference proteome</keyword>
<evidence type="ECO:0000259" key="11">
    <source>
        <dbReference type="Pfam" id="PF17959"/>
    </source>
</evidence>
<gene>
    <name evidence="9" type="primary">glsA</name>
    <name evidence="12" type="ORF">EV646_110230</name>
</gene>
<dbReference type="InterPro" id="IPR041541">
    <property type="entry name" value="Glutaminase_EF-hand"/>
</dbReference>
<evidence type="ECO:0000256" key="1">
    <source>
        <dbReference type="ARBA" id="ARBA00011076"/>
    </source>
</evidence>
<name>A0A4R2IJS6_9ACTN</name>
<dbReference type="EMBL" id="SLWR01000010">
    <property type="protein sequence ID" value="TCO44516.1"/>
    <property type="molecule type" value="Genomic_DNA"/>
</dbReference>
<reference evidence="12 13" key="1">
    <citation type="journal article" date="2015" name="Stand. Genomic Sci.">
        <title>Genomic Encyclopedia of Bacterial and Archaeal Type Strains, Phase III: the genomes of soil and plant-associated and newly described type strains.</title>
        <authorList>
            <person name="Whitman W.B."/>
            <person name="Woyke T."/>
            <person name="Klenk H.P."/>
            <person name="Zhou Y."/>
            <person name="Lilburn T.G."/>
            <person name="Beck B.J."/>
            <person name="De Vos P."/>
            <person name="Vandamme P."/>
            <person name="Eisen J.A."/>
            <person name="Garrity G."/>
            <person name="Hugenholtz P."/>
            <person name="Kyrpides N.C."/>
        </authorList>
    </citation>
    <scope>NUCLEOTIDE SEQUENCE [LARGE SCALE GENOMIC DNA]</scope>
    <source>
        <strain evidence="12 13">VKM Ac-2541</strain>
    </source>
</reference>
<dbReference type="Pfam" id="PF04960">
    <property type="entry name" value="Glutaminase"/>
    <property type="match status" value="1"/>
</dbReference>
<dbReference type="GO" id="GO:0004359">
    <property type="term" value="F:glutaminase activity"/>
    <property type="evidence" value="ECO:0007669"/>
    <property type="project" value="UniProtKB-UniRule"/>
</dbReference>
<dbReference type="Proteomes" id="UP000295573">
    <property type="component" value="Unassembled WGS sequence"/>
</dbReference>
<feature type="binding site" evidence="9">
    <location>
        <position position="262"/>
    </location>
    <ligand>
        <name>substrate</name>
    </ligand>
</feature>
<keyword evidence="9" id="KW-0007">Acetylation</keyword>
<dbReference type="HAMAP" id="MF_00313">
    <property type="entry name" value="Glutaminase"/>
    <property type="match status" value="1"/>
</dbReference>
<comment type="catalytic activity">
    <reaction evidence="7 9">
        <text>L-glutamine + H2O = L-glutamate + NH4(+)</text>
        <dbReference type="Rhea" id="RHEA:15889"/>
        <dbReference type="ChEBI" id="CHEBI:15377"/>
        <dbReference type="ChEBI" id="CHEBI:28938"/>
        <dbReference type="ChEBI" id="CHEBI:29985"/>
        <dbReference type="ChEBI" id="CHEBI:58359"/>
        <dbReference type="EC" id="3.5.1.2"/>
    </reaction>
</comment>
<evidence type="ECO:0000256" key="9">
    <source>
        <dbReference type="HAMAP-Rule" id="MF_00313"/>
    </source>
</evidence>
<feature type="binding site" evidence="9">
    <location>
        <position position="255"/>
    </location>
    <ligand>
        <name>substrate</name>
    </ligand>
</feature>
<dbReference type="FunFam" id="3.40.710.10:FF:000005">
    <property type="entry name" value="Glutaminase"/>
    <property type="match status" value="1"/>
</dbReference>
<keyword evidence="6" id="KW-0040">ANK repeat</keyword>
<evidence type="ECO:0000256" key="10">
    <source>
        <dbReference type="SAM" id="MobiDB-lite"/>
    </source>
</evidence>
<evidence type="ECO:0000256" key="5">
    <source>
        <dbReference type="ARBA" id="ARBA00022801"/>
    </source>
</evidence>
<dbReference type="AlphaFoldDB" id="A0A4R2IJS6"/>
<dbReference type="InterPro" id="IPR015868">
    <property type="entry name" value="Glutaminase"/>
</dbReference>
<dbReference type="EC" id="3.5.1.2" evidence="3 9"/>
<protein>
    <recommendedName>
        <fullName evidence="8 9">Glutaminase</fullName>
        <ecNumber evidence="3 9">3.5.1.2</ecNumber>
    </recommendedName>
</protein>
<dbReference type="GO" id="GO:0006537">
    <property type="term" value="P:glutamate biosynthetic process"/>
    <property type="evidence" value="ECO:0007669"/>
    <property type="project" value="TreeGrafter"/>
</dbReference>
<dbReference type="GO" id="GO:0006543">
    <property type="term" value="P:L-glutamine catabolic process"/>
    <property type="evidence" value="ECO:0007669"/>
    <property type="project" value="TreeGrafter"/>
</dbReference>
<evidence type="ECO:0000256" key="2">
    <source>
        <dbReference type="ARBA" id="ARBA00011881"/>
    </source>
</evidence>
<evidence type="ECO:0000256" key="8">
    <source>
        <dbReference type="ARBA" id="ARBA00070405"/>
    </source>
</evidence>
<feature type="binding site" evidence="9">
    <location>
        <position position="158"/>
    </location>
    <ligand>
        <name>substrate</name>
    </ligand>
</feature>
<evidence type="ECO:0000256" key="3">
    <source>
        <dbReference type="ARBA" id="ARBA00012918"/>
    </source>
</evidence>
<keyword evidence="4" id="KW-0677">Repeat</keyword>
<feature type="compositionally biased region" description="Basic and acidic residues" evidence="10">
    <location>
        <begin position="473"/>
        <end position="482"/>
    </location>
</feature>
<evidence type="ECO:0000313" key="13">
    <source>
        <dbReference type="Proteomes" id="UP000295573"/>
    </source>
</evidence>
<keyword evidence="5 9" id="KW-0378">Hydrolase</keyword>
<evidence type="ECO:0000256" key="7">
    <source>
        <dbReference type="ARBA" id="ARBA00049534"/>
    </source>
</evidence>
<comment type="caution">
    <text evidence="12">The sequence shown here is derived from an EMBL/GenBank/DDBJ whole genome shotgun (WGS) entry which is preliminary data.</text>
</comment>
<dbReference type="PANTHER" id="PTHR12544">
    <property type="entry name" value="GLUTAMINASE"/>
    <property type="match status" value="1"/>
</dbReference>
<accession>A0A4R2IJS6</accession>
<feature type="binding site" evidence="9">
    <location>
        <position position="361"/>
    </location>
    <ligand>
        <name>substrate</name>
    </ligand>
</feature>